<dbReference type="HOGENOM" id="CLU_459139_0_0_10"/>
<dbReference type="PRINTS" id="PR00419">
    <property type="entry name" value="ADXRDTASE"/>
</dbReference>
<sequence precursor="true">MSKKVAILGGGVAGMSAAHELITRGFEVEIYEKQPIYAGGKARSVDVPDTNTQNPNLYLPGEHGFRFFPGFYQHLFATLKTIPFGTEGKTCFDNLVTTETMQILQTGEVPITMPLHFPESLEDIEEIFMSFLQVSKELTKEEILFFSARVWQLMTSCKDRFFDEYEQVGWWEYTEADRFSNDYRKLFVEGITRSLVAAKARLASTNTVGTIFLQLIYTMVSIKKQNTDNVLNAPTNDAWLIPWYEYLTQNGVVYNHGYLVNAINMNGDEIESVSVQNETTKEITQINADYYLLATPVEVAAQLINQDMLNADASLENIIQLSPNVEWMNGIQYYLDVPFDMHKGHTIYSDSNWALTSISQIQFWGDYDLSERYNGKVKGILSVDISDWDSLGNFNNKAAKDCTLEEIKEEVWKQLQEEINTKGQEQLTDDMLQFTYLDSDIQPLINSKSGKLESKLINEKLSPADFAKLQEVINKEPLLVNQINTWTLRPNTYTNIPNLFLASDYIKTNTNLATMEGANEAARRAVNNIITASGAPKNYCEIYKMHNPFILEILQSRDKIRWEKGLSWKKI</sequence>
<name>I4AK60_BERLS</name>
<protein>
    <submittedName>
        <fullName evidence="1">Uncharacterized protein</fullName>
    </submittedName>
</protein>
<dbReference type="PANTHER" id="PTHR42923">
    <property type="entry name" value="PROTOPORPHYRINOGEN OXIDASE"/>
    <property type="match status" value="1"/>
</dbReference>
<dbReference type="SUPFAM" id="SSF51905">
    <property type="entry name" value="FAD/NAD(P)-binding domain"/>
    <property type="match status" value="1"/>
</dbReference>
<dbReference type="OrthoDB" id="8845488at2"/>
<dbReference type="AlphaFoldDB" id="I4AK60"/>
<accession>I4AK60</accession>
<dbReference type="EMBL" id="CP003345">
    <property type="protein sequence ID" value="AFM04345.1"/>
    <property type="molecule type" value="Genomic_DNA"/>
</dbReference>
<dbReference type="InterPro" id="IPR050464">
    <property type="entry name" value="Zeta_carotene_desat/Oxidored"/>
</dbReference>
<dbReference type="eggNOG" id="COG3349">
    <property type="taxonomic scope" value="Bacteria"/>
</dbReference>
<dbReference type="STRING" id="880071.Fleli_1960"/>
<dbReference type="eggNOG" id="COG1232">
    <property type="taxonomic scope" value="Bacteria"/>
</dbReference>
<dbReference type="RefSeq" id="WP_014797796.1">
    <property type="nucleotide sequence ID" value="NC_018018.1"/>
</dbReference>
<dbReference type="InterPro" id="IPR036188">
    <property type="entry name" value="FAD/NAD-bd_sf"/>
</dbReference>
<dbReference type="PATRIC" id="fig|880071.3.peg.1946"/>
<evidence type="ECO:0000313" key="1">
    <source>
        <dbReference type="EMBL" id="AFM04345.1"/>
    </source>
</evidence>
<dbReference type="KEGG" id="fli:Fleli_1960"/>
<keyword evidence="2" id="KW-1185">Reference proteome</keyword>
<dbReference type="GO" id="GO:0016491">
    <property type="term" value="F:oxidoreductase activity"/>
    <property type="evidence" value="ECO:0007669"/>
    <property type="project" value="TreeGrafter"/>
</dbReference>
<dbReference type="PANTHER" id="PTHR42923:SF46">
    <property type="entry name" value="AMINE OXIDASE"/>
    <property type="match status" value="1"/>
</dbReference>
<evidence type="ECO:0000313" key="2">
    <source>
        <dbReference type="Proteomes" id="UP000006054"/>
    </source>
</evidence>
<reference evidence="2" key="1">
    <citation type="submission" date="2012-06" db="EMBL/GenBank/DDBJ databases">
        <title>The complete genome of Flexibacter litoralis DSM 6794.</title>
        <authorList>
            <person name="Lucas S."/>
            <person name="Copeland A."/>
            <person name="Lapidus A."/>
            <person name="Glavina del Rio T."/>
            <person name="Dalin E."/>
            <person name="Tice H."/>
            <person name="Bruce D."/>
            <person name="Goodwin L."/>
            <person name="Pitluck S."/>
            <person name="Peters L."/>
            <person name="Ovchinnikova G."/>
            <person name="Lu M."/>
            <person name="Kyrpides N."/>
            <person name="Mavromatis K."/>
            <person name="Ivanova N."/>
            <person name="Brettin T."/>
            <person name="Detter J.C."/>
            <person name="Han C."/>
            <person name="Larimer F."/>
            <person name="Land M."/>
            <person name="Hauser L."/>
            <person name="Markowitz V."/>
            <person name="Cheng J.-F."/>
            <person name="Hugenholtz P."/>
            <person name="Woyke T."/>
            <person name="Wu D."/>
            <person name="Spring S."/>
            <person name="Lang E."/>
            <person name="Kopitz M."/>
            <person name="Brambilla E."/>
            <person name="Klenk H.-P."/>
            <person name="Eisen J.A."/>
        </authorList>
    </citation>
    <scope>NUCLEOTIDE SEQUENCE [LARGE SCALE GENOMIC DNA]</scope>
    <source>
        <strain evidence="2">ATCC 23117 / DSM 6794 / NBRC 15988 / NCIMB 1366 / Sio-4</strain>
    </source>
</reference>
<dbReference type="Pfam" id="PF13450">
    <property type="entry name" value="NAD_binding_8"/>
    <property type="match status" value="1"/>
</dbReference>
<gene>
    <name evidence="1" type="ordered locus">Fleli_1960</name>
</gene>
<dbReference type="Proteomes" id="UP000006054">
    <property type="component" value="Chromosome"/>
</dbReference>
<proteinExistence type="predicted"/>
<dbReference type="Gene3D" id="3.50.50.60">
    <property type="entry name" value="FAD/NAD(P)-binding domain"/>
    <property type="match status" value="1"/>
</dbReference>
<organism evidence="1 2">
    <name type="scientific">Bernardetia litoralis (strain ATCC 23117 / DSM 6794 / NBRC 15988 / NCIMB 1366 / Fx l1 / Sio-4)</name>
    <name type="common">Flexibacter litoralis</name>
    <dbReference type="NCBI Taxonomy" id="880071"/>
    <lineage>
        <taxon>Bacteria</taxon>
        <taxon>Pseudomonadati</taxon>
        <taxon>Bacteroidota</taxon>
        <taxon>Cytophagia</taxon>
        <taxon>Cytophagales</taxon>
        <taxon>Bernardetiaceae</taxon>
        <taxon>Bernardetia</taxon>
    </lineage>
</organism>